<evidence type="ECO:0000313" key="1">
    <source>
        <dbReference type="EMBL" id="CAK6975956.1"/>
    </source>
</evidence>
<accession>A0AAV1PW51</accession>
<keyword evidence="2" id="KW-1185">Reference proteome</keyword>
<reference evidence="1 2" key="1">
    <citation type="submission" date="2024-01" db="EMBL/GenBank/DDBJ databases">
        <authorList>
            <person name="Alioto T."/>
            <person name="Alioto T."/>
            <person name="Gomez Garrido J."/>
        </authorList>
    </citation>
    <scope>NUCLEOTIDE SEQUENCE [LARGE SCALE GENOMIC DNA]</scope>
</reference>
<dbReference type="AlphaFoldDB" id="A0AAV1PW51"/>
<organism evidence="1 2">
    <name type="scientific">Scomber scombrus</name>
    <name type="common">Atlantic mackerel</name>
    <name type="synonym">Scomber vernalis</name>
    <dbReference type="NCBI Taxonomy" id="13677"/>
    <lineage>
        <taxon>Eukaryota</taxon>
        <taxon>Metazoa</taxon>
        <taxon>Chordata</taxon>
        <taxon>Craniata</taxon>
        <taxon>Vertebrata</taxon>
        <taxon>Euteleostomi</taxon>
        <taxon>Actinopterygii</taxon>
        <taxon>Neopterygii</taxon>
        <taxon>Teleostei</taxon>
        <taxon>Neoteleostei</taxon>
        <taxon>Acanthomorphata</taxon>
        <taxon>Pelagiaria</taxon>
        <taxon>Scombriformes</taxon>
        <taxon>Scombridae</taxon>
        <taxon>Scomber</taxon>
    </lineage>
</organism>
<gene>
    <name evidence="1" type="ORF">FSCOSCO3_A035225</name>
</gene>
<evidence type="ECO:0000313" key="2">
    <source>
        <dbReference type="Proteomes" id="UP001314229"/>
    </source>
</evidence>
<dbReference type="Gene3D" id="3.30.250.20">
    <property type="entry name" value="L1 transposable element, C-terminal domain"/>
    <property type="match status" value="1"/>
</dbReference>
<dbReference type="Proteomes" id="UP001314229">
    <property type="component" value="Unassembled WGS sequence"/>
</dbReference>
<dbReference type="InterPro" id="IPR004244">
    <property type="entry name" value="Transposase_22"/>
</dbReference>
<dbReference type="InterPro" id="IPR042566">
    <property type="entry name" value="L1_C"/>
</dbReference>
<dbReference type="EMBL" id="CAWUFR010000326">
    <property type="protein sequence ID" value="CAK6975956.1"/>
    <property type="molecule type" value="Genomic_DNA"/>
</dbReference>
<proteinExistence type="predicted"/>
<dbReference type="PANTHER" id="PTHR11505">
    <property type="entry name" value="L1 TRANSPOSABLE ELEMENT-RELATED"/>
    <property type="match status" value="1"/>
</dbReference>
<sequence>MGIIRSDVEGNTRKLVSQDAVLETMQLKLADMEDRSRRCNVRIIGLAEGLEGTNAIQFLTQSLPKWFPSLGNLPVDIMRAHRIYGDNKRREDTRTLIFNSSHTVKQQQAFGQAMNAARAKGVEFFLLYPAMLKLKGAGKTETFLSPENAEVFITSLPAAQAPLQAGIDELEPSPGCSNGSVD</sequence>
<protein>
    <submittedName>
        <fullName evidence="1">Uncharacterized protein</fullName>
    </submittedName>
</protein>
<comment type="caution">
    <text evidence="1">The sequence shown here is derived from an EMBL/GenBank/DDBJ whole genome shotgun (WGS) entry which is preliminary data.</text>
</comment>
<name>A0AAV1PW51_SCOSC</name>